<reference evidence="1 2" key="1">
    <citation type="submission" date="2013-11" db="EMBL/GenBank/DDBJ databases">
        <title>Opisthorchis viverrini - life in the bile duct.</title>
        <authorList>
            <person name="Young N.D."/>
            <person name="Nagarajan N."/>
            <person name="Lin S.J."/>
            <person name="Korhonen P.K."/>
            <person name="Jex A.R."/>
            <person name="Hall R.S."/>
            <person name="Safavi-Hemami H."/>
            <person name="Kaewkong W."/>
            <person name="Bertrand D."/>
            <person name="Gao S."/>
            <person name="Seet Q."/>
            <person name="Wongkham S."/>
            <person name="Teh B.T."/>
            <person name="Wongkham C."/>
            <person name="Intapan P.M."/>
            <person name="Maleewong W."/>
            <person name="Yang X."/>
            <person name="Hu M."/>
            <person name="Wang Z."/>
            <person name="Hofmann A."/>
            <person name="Sternberg P.W."/>
            <person name="Tan P."/>
            <person name="Wang J."/>
            <person name="Gasser R.B."/>
        </authorList>
    </citation>
    <scope>NUCLEOTIDE SEQUENCE [LARGE SCALE GENOMIC DNA]</scope>
</reference>
<dbReference type="GeneID" id="20320094"/>
<gene>
    <name evidence="1" type="ORF">T265_05912</name>
</gene>
<dbReference type="Proteomes" id="UP000054324">
    <property type="component" value="Unassembled WGS sequence"/>
</dbReference>
<keyword evidence="2" id="KW-1185">Reference proteome</keyword>
<sequence length="131" mass="14372">MAIRPRDYKSITIIVFGAEVPQSLVAQEKTDGIYVAQWFTVPYYIAPTTKTRKHSRHSLQSVEISLGSLVKVSHDAGSLITTEDKLTLVVTTFNADTIFHSSILSGTASFSQIDTNGLDGRSTEELTPILE</sequence>
<dbReference type="KEGG" id="ovi:T265_05912"/>
<protein>
    <submittedName>
        <fullName evidence="1">Uncharacterized protein</fullName>
    </submittedName>
</protein>
<dbReference type="EMBL" id="KL596735">
    <property type="protein sequence ID" value="KER26926.1"/>
    <property type="molecule type" value="Genomic_DNA"/>
</dbReference>
<dbReference type="RefSeq" id="XP_009169311.1">
    <property type="nucleotide sequence ID" value="XM_009171047.1"/>
</dbReference>
<name>A0A074ZIV3_OPIVI</name>
<proteinExistence type="predicted"/>
<evidence type="ECO:0000313" key="1">
    <source>
        <dbReference type="EMBL" id="KER26926.1"/>
    </source>
</evidence>
<dbReference type="AlphaFoldDB" id="A0A074ZIV3"/>
<evidence type="ECO:0000313" key="2">
    <source>
        <dbReference type="Proteomes" id="UP000054324"/>
    </source>
</evidence>
<accession>A0A074ZIV3</accession>
<dbReference type="CTD" id="20320094"/>
<organism evidence="1 2">
    <name type="scientific">Opisthorchis viverrini</name>
    <name type="common">Southeast Asian liver fluke</name>
    <dbReference type="NCBI Taxonomy" id="6198"/>
    <lineage>
        <taxon>Eukaryota</taxon>
        <taxon>Metazoa</taxon>
        <taxon>Spiralia</taxon>
        <taxon>Lophotrochozoa</taxon>
        <taxon>Platyhelminthes</taxon>
        <taxon>Trematoda</taxon>
        <taxon>Digenea</taxon>
        <taxon>Opisthorchiida</taxon>
        <taxon>Opisthorchiata</taxon>
        <taxon>Opisthorchiidae</taxon>
        <taxon>Opisthorchis</taxon>
    </lineage>
</organism>